<dbReference type="OrthoDB" id="9803916at2"/>
<dbReference type="RefSeq" id="WP_091934971.1">
    <property type="nucleotide sequence ID" value="NZ_FNCY01000003.1"/>
</dbReference>
<dbReference type="SMART" id="SM01027">
    <property type="entry name" value="Beta-Casp"/>
    <property type="match status" value="1"/>
</dbReference>
<keyword evidence="5" id="KW-1185">Reference proteome</keyword>
<dbReference type="PANTHER" id="PTHR11203">
    <property type="entry name" value="CLEAVAGE AND POLYADENYLATION SPECIFICITY FACTOR FAMILY MEMBER"/>
    <property type="match status" value="1"/>
</dbReference>
<dbReference type="Proteomes" id="UP000198607">
    <property type="component" value="Unassembled WGS sequence"/>
</dbReference>
<dbReference type="GO" id="GO:0016787">
    <property type="term" value="F:hydrolase activity"/>
    <property type="evidence" value="ECO:0007669"/>
    <property type="project" value="UniProtKB-KW"/>
</dbReference>
<dbReference type="Gene3D" id="3.40.50.10890">
    <property type="match status" value="2"/>
</dbReference>
<dbReference type="InterPro" id="IPR022712">
    <property type="entry name" value="Beta_Casp"/>
</dbReference>
<name>A0A1G7Z8S5_9RHOO</name>
<dbReference type="GO" id="GO:0004521">
    <property type="term" value="F:RNA endonuclease activity"/>
    <property type="evidence" value="ECO:0007669"/>
    <property type="project" value="TreeGrafter"/>
</dbReference>
<accession>A0A1G7Z8S5</accession>
<sequence>MKAKFIGAIERVTGSCTLLEHSEAGLRFLVDCGMAQGDPRALASNLAPWPFLASRIDFVLLTHAHLDHCGLLPRLVREGFTGQIYCTRFTAELARLNLISASTMSGAPFTRMDVELLQFTHVDELNGFGWGKPFAITKGLFASFQPTAHIGGACSVTIRWRNGEDSWKEMAFSGDLGPNNDEVANQSLLAGRAYLSGAPQYLLVESTYGGRVREPQFADANNRLKEWKRIIRSAVETVKATIVVPCFSIHRCQELLFDIHVVLERNLREEIVSVRPWLTEDAHIENALQLGLRGNKIDRPINAMHEWPKNRRDHFNEIFLRCEEIDDSGKLHTVYRPIADDNVTLEQARSLVREMRVFTPKVRIQVILDSPLGQRVTSVFRRELKRCMPGSPGVPMYRNCALKELLGLDSQVQVDALTDRLFLGERESESKFASYILRFCKPEETEDVMKDGDVNIVLSSSGMCDVGPVVPHLIRELPISTSTIVLTGYADPETVGGRLRAVSRSSGNAVSEQLNFGDATFETSNIRAKVEDLGGYYSGHADSDGLVDFVFRRISRHTIPQSACRVFINHGDERMRQALAQSIEQRIGFRADTDCSIAGIEVPTRASAWFDLDLDKWISDEPISEMDELRSMLLRLFLEQRRTNDLLAETLKLQRPPRPGQRG</sequence>
<evidence type="ECO:0000259" key="3">
    <source>
        <dbReference type="SMART" id="SM01027"/>
    </source>
</evidence>
<reference evidence="4 5" key="1">
    <citation type="submission" date="2016-10" db="EMBL/GenBank/DDBJ databases">
        <authorList>
            <person name="de Groot N.N."/>
        </authorList>
    </citation>
    <scope>NUCLEOTIDE SEQUENCE [LARGE SCALE GENOMIC DNA]</scope>
    <source>
        <strain evidence="4 5">DSM 5885</strain>
    </source>
</reference>
<protein>
    <submittedName>
        <fullName evidence="4">Beta-Casp domain-containing protein</fullName>
    </submittedName>
</protein>
<dbReference type="SUPFAM" id="SSF56281">
    <property type="entry name" value="Metallo-hydrolase/oxidoreductase"/>
    <property type="match status" value="2"/>
</dbReference>
<gene>
    <name evidence="4" type="ORF">SAMN05660652_01104</name>
</gene>
<evidence type="ECO:0000313" key="5">
    <source>
        <dbReference type="Proteomes" id="UP000198607"/>
    </source>
</evidence>
<organism evidence="4 5">
    <name type="scientific">Propionivibrio dicarboxylicus</name>
    <dbReference type="NCBI Taxonomy" id="83767"/>
    <lineage>
        <taxon>Bacteria</taxon>
        <taxon>Pseudomonadati</taxon>
        <taxon>Pseudomonadota</taxon>
        <taxon>Betaproteobacteria</taxon>
        <taxon>Rhodocyclales</taxon>
        <taxon>Rhodocyclaceae</taxon>
        <taxon>Propionivibrio</taxon>
    </lineage>
</organism>
<dbReference type="Pfam" id="PF07521">
    <property type="entry name" value="RMMBL"/>
    <property type="match status" value="1"/>
</dbReference>
<feature type="domain" description="Metallo-beta-lactamase" evidence="2">
    <location>
        <begin position="13"/>
        <end position="201"/>
    </location>
</feature>
<feature type="domain" description="Beta-Casp" evidence="3">
    <location>
        <begin position="315"/>
        <end position="499"/>
    </location>
</feature>
<dbReference type="EMBL" id="FNCY01000003">
    <property type="protein sequence ID" value="SDH05009.1"/>
    <property type="molecule type" value="Genomic_DNA"/>
</dbReference>
<dbReference type="PANTHER" id="PTHR11203:SF37">
    <property type="entry name" value="INTEGRATOR COMPLEX SUBUNIT 11"/>
    <property type="match status" value="1"/>
</dbReference>
<dbReference type="SMART" id="SM00849">
    <property type="entry name" value="Lactamase_B"/>
    <property type="match status" value="1"/>
</dbReference>
<dbReference type="CDD" id="cd16295">
    <property type="entry name" value="TTHA0252-CPSF-like_MBL-fold"/>
    <property type="match status" value="1"/>
</dbReference>
<dbReference type="InterPro" id="IPR001279">
    <property type="entry name" value="Metallo-B-lactamas"/>
</dbReference>
<dbReference type="InterPro" id="IPR036866">
    <property type="entry name" value="RibonucZ/Hydroxyglut_hydro"/>
</dbReference>
<dbReference type="InterPro" id="IPR011108">
    <property type="entry name" value="RMMBL"/>
</dbReference>
<dbReference type="Gene3D" id="3.60.15.10">
    <property type="entry name" value="Ribonuclease Z/Hydroxyacylglutathione hydrolase-like"/>
    <property type="match status" value="2"/>
</dbReference>
<dbReference type="AlphaFoldDB" id="A0A1G7Z8S5"/>
<dbReference type="Pfam" id="PF10996">
    <property type="entry name" value="Beta-Casp"/>
    <property type="match status" value="1"/>
</dbReference>
<dbReference type="STRING" id="83767.SAMN05660652_01104"/>
<keyword evidence="1" id="KW-0378">Hydrolase</keyword>
<dbReference type="InterPro" id="IPR050698">
    <property type="entry name" value="MBL"/>
</dbReference>
<dbReference type="Pfam" id="PF00753">
    <property type="entry name" value="Lactamase_B"/>
    <property type="match status" value="1"/>
</dbReference>
<evidence type="ECO:0000256" key="1">
    <source>
        <dbReference type="ARBA" id="ARBA00022801"/>
    </source>
</evidence>
<proteinExistence type="predicted"/>
<evidence type="ECO:0000259" key="2">
    <source>
        <dbReference type="SMART" id="SM00849"/>
    </source>
</evidence>
<evidence type="ECO:0000313" key="4">
    <source>
        <dbReference type="EMBL" id="SDH05009.1"/>
    </source>
</evidence>